<dbReference type="NCBIfam" id="TIGR00585">
    <property type="entry name" value="mutl"/>
    <property type="match status" value="1"/>
</dbReference>
<dbReference type="SUPFAM" id="SSF55874">
    <property type="entry name" value="ATPase domain of HSP90 chaperone/DNA topoisomerase II/histidine kinase"/>
    <property type="match status" value="1"/>
</dbReference>
<dbReference type="FunFam" id="3.30.565.10:FF:000109">
    <property type="entry name" value="Related to MLH1-DNA mismatch repair protein"/>
    <property type="match status" value="1"/>
</dbReference>
<dbReference type="InterPro" id="IPR020568">
    <property type="entry name" value="Ribosomal_Su5_D2-typ_SF"/>
</dbReference>
<comment type="similarity">
    <text evidence="1">Belongs to the DNA mismatch repair MutL/HexB family.</text>
</comment>
<evidence type="ECO:0000256" key="2">
    <source>
        <dbReference type="ARBA" id="ARBA00022763"/>
    </source>
</evidence>
<proteinExistence type="inferred from homology"/>
<dbReference type="Gene3D" id="3.30.230.10">
    <property type="match status" value="1"/>
</dbReference>
<protein>
    <recommendedName>
        <fullName evidence="3">DNA mismatch repair protein Mlh1 C-terminal domain-containing protein</fullName>
    </recommendedName>
</protein>
<dbReference type="Gene3D" id="3.30.565.10">
    <property type="entry name" value="Histidine kinase-like ATPase, C-terminal domain"/>
    <property type="match status" value="1"/>
</dbReference>
<dbReference type="EMBL" id="JARGDH010000003">
    <property type="protein sequence ID" value="KAL0273064.1"/>
    <property type="molecule type" value="Genomic_DNA"/>
</dbReference>
<dbReference type="InterPro" id="IPR032189">
    <property type="entry name" value="Mlh1_C"/>
</dbReference>
<dbReference type="InterPro" id="IPR002099">
    <property type="entry name" value="MutL/Mlh/PMS"/>
</dbReference>
<evidence type="ECO:0000256" key="1">
    <source>
        <dbReference type="ARBA" id="ARBA00006082"/>
    </source>
</evidence>
<gene>
    <name evidence="4" type="ORF">PYX00_005828</name>
</gene>
<dbReference type="CDD" id="cd16926">
    <property type="entry name" value="HATPase_MutL-MLH-PMS-like"/>
    <property type="match status" value="1"/>
</dbReference>
<dbReference type="InterPro" id="IPR014721">
    <property type="entry name" value="Ribsml_uS5_D2-typ_fold_subgr"/>
</dbReference>
<comment type="caution">
    <text evidence="4">The sequence shown here is derived from an EMBL/GenBank/DDBJ whole genome shotgun (WGS) entry which is preliminary data.</text>
</comment>
<name>A0AAW2HT02_9NEOP</name>
<dbReference type="GO" id="GO:0032389">
    <property type="term" value="C:MutLalpha complex"/>
    <property type="evidence" value="ECO:0007669"/>
    <property type="project" value="TreeGrafter"/>
</dbReference>
<organism evidence="4">
    <name type="scientific">Menopon gallinae</name>
    <name type="common">poultry shaft louse</name>
    <dbReference type="NCBI Taxonomy" id="328185"/>
    <lineage>
        <taxon>Eukaryota</taxon>
        <taxon>Metazoa</taxon>
        <taxon>Ecdysozoa</taxon>
        <taxon>Arthropoda</taxon>
        <taxon>Hexapoda</taxon>
        <taxon>Insecta</taxon>
        <taxon>Pterygota</taxon>
        <taxon>Neoptera</taxon>
        <taxon>Paraneoptera</taxon>
        <taxon>Psocodea</taxon>
        <taxon>Troctomorpha</taxon>
        <taxon>Phthiraptera</taxon>
        <taxon>Amblycera</taxon>
        <taxon>Menoponidae</taxon>
        <taxon>Menopon</taxon>
    </lineage>
</organism>
<dbReference type="SUPFAM" id="SSF54211">
    <property type="entry name" value="Ribosomal protein S5 domain 2-like"/>
    <property type="match status" value="1"/>
</dbReference>
<keyword evidence="2" id="KW-0227">DNA damage</keyword>
<dbReference type="GO" id="GO:0030983">
    <property type="term" value="F:mismatched DNA binding"/>
    <property type="evidence" value="ECO:0007669"/>
    <property type="project" value="InterPro"/>
</dbReference>
<dbReference type="PANTHER" id="PTHR10073:SF12">
    <property type="entry name" value="DNA MISMATCH REPAIR PROTEIN MLH1"/>
    <property type="match status" value="1"/>
</dbReference>
<dbReference type="PROSITE" id="PS00058">
    <property type="entry name" value="DNA_MISMATCH_REPAIR_1"/>
    <property type="match status" value="1"/>
</dbReference>
<dbReference type="GO" id="GO:0016887">
    <property type="term" value="F:ATP hydrolysis activity"/>
    <property type="evidence" value="ECO:0007669"/>
    <property type="project" value="InterPro"/>
</dbReference>
<dbReference type="PANTHER" id="PTHR10073">
    <property type="entry name" value="DNA MISMATCH REPAIR PROTEIN MLH, PMS, MUTL"/>
    <property type="match status" value="1"/>
</dbReference>
<dbReference type="GO" id="GO:0005524">
    <property type="term" value="F:ATP binding"/>
    <property type="evidence" value="ECO:0007669"/>
    <property type="project" value="InterPro"/>
</dbReference>
<dbReference type="Pfam" id="PF16413">
    <property type="entry name" value="Mlh1_C"/>
    <property type="match status" value="1"/>
</dbReference>
<dbReference type="GO" id="GO:0140664">
    <property type="term" value="F:ATP-dependent DNA damage sensor activity"/>
    <property type="evidence" value="ECO:0007669"/>
    <property type="project" value="InterPro"/>
</dbReference>
<sequence>MSSVPSIKKLDDVVINRIAAGEVIQRPANAIKELLENSLDAKSTNIQITAKQGGLKFLQIQDNGTGIRKEDMGIVCERFTTSKLKTFEDLSGIATYGFRGEALASISHVAHLTIVTKTADSPIGYKASYEDGKLKGPPKAYATTDGTFITVEDLFYNIPTRRKALRSPNEEYAKIVDVVGKYAVHNHRVGFALKKQGELTSDIKTTPNSTVTDNIRLIFGNAVAKDLLEIKSSDDVLKCELTGQISNVNYSNKKLIFLLFINNRLVDSKLPESGWTEIDGPKEELALSMCDLLIEKAEMLDDYFSIEIDSDGNLQTLPLIIDNYVPNIGHLPNFLCKICNNVDWNLEKPCLEGISRELASFYSEIGVDEEDVNSDKPKWMWTAEHVLLALVKKSLLPPSSFAQDGTILQIANLPDLYKVFERC</sequence>
<accession>A0AAW2HT02</accession>
<evidence type="ECO:0000259" key="3">
    <source>
        <dbReference type="Pfam" id="PF16413"/>
    </source>
</evidence>
<reference evidence="4" key="1">
    <citation type="journal article" date="2024" name="Gigascience">
        <title>Chromosome-level genome of the poultry shaft louse Menopon gallinae provides insight into the host-switching and adaptive evolution of parasitic lice.</title>
        <authorList>
            <person name="Xu Y."/>
            <person name="Ma L."/>
            <person name="Liu S."/>
            <person name="Liang Y."/>
            <person name="Liu Q."/>
            <person name="He Z."/>
            <person name="Tian L."/>
            <person name="Duan Y."/>
            <person name="Cai W."/>
            <person name="Li H."/>
            <person name="Song F."/>
        </authorList>
    </citation>
    <scope>NUCLEOTIDE SEQUENCE</scope>
    <source>
        <strain evidence="4">Cailab_2023a</strain>
    </source>
</reference>
<dbReference type="InterPro" id="IPR014762">
    <property type="entry name" value="DNA_mismatch_repair_CS"/>
</dbReference>
<dbReference type="Pfam" id="PF13589">
    <property type="entry name" value="HATPase_c_3"/>
    <property type="match status" value="1"/>
</dbReference>
<dbReference type="AlphaFoldDB" id="A0AAW2HT02"/>
<feature type="domain" description="DNA mismatch repair protein Mlh1 C-terminal" evidence="3">
    <location>
        <begin position="271"/>
        <end position="423"/>
    </location>
</feature>
<dbReference type="GO" id="GO:0006298">
    <property type="term" value="P:mismatch repair"/>
    <property type="evidence" value="ECO:0007669"/>
    <property type="project" value="InterPro"/>
</dbReference>
<evidence type="ECO:0000313" key="4">
    <source>
        <dbReference type="EMBL" id="KAL0273064.1"/>
    </source>
</evidence>
<dbReference type="InterPro" id="IPR038973">
    <property type="entry name" value="MutL/Mlh/Pms-like"/>
</dbReference>
<dbReference type="InterPro" id="IPR036890">
    <property type="entry name" value="HATPase_C_sf"/>
</dbReference>